<feature type="domain" description="Aminoglycoside phosphotransferase" evidence="1">
    <location>
        <begin position="70"/>
        <end position="127"/>
    </location>
</feature>
<evidence type="ECO:0000313" key="3">
    <source>
        <dbReference type="Proteomes" id="UP001371224"/>
    </source>
</evidence>
<protein>
    <submittedName>
        <fullName evidence="2">Phosphotransferase</fullName>
    </submittedName>
</protein>
<keyword evidence="3" id="KW-1185">Reference proteome</keyword>
<dbReference type="Gene3D" id="3.90.1200.10">
    <property type="match status" value="1"/>
</dbReference>
<dbReference type="EMBL" id="JBBDGM010000003">
    <property type="protein sequence ID" value="MEJ1087483.1"/>
    <property type="molecule type" value="Genomic_DNA"/>
</dbReference>
<evidence type="ECO:0000313" key="2">
    <source>
        <dbReference type="EMBL" id="MEJ1087483.1"/>
    </source>
</evidence>
<reference evidence="2 3" key="1">
    <citation type="submission" date="2024-02" db="EMBL/GenBank/DDBJ databases">
        <authorList>
            <person name="Saticioglu I.B."/>
        </authorList>
    </citation>
    <scope>NUCLEOTIDE SEQUENCE [LARGE SCALE GENOMIC DNA]</scope>
    <source>
        <strain evidence="2 3">Mu-80</strain>
    </source>
</reference>
<dbReference type="Proteomes" id="UP001371224">
    <property type="component" value="Unassembled WGS sequence"/>
</dbReference>
<dbReference type="InterPro" id="IPR002575">
    <property type="entry name" value="Aminoglycoside_PTrfase"/>
</dbReference>
<dbReference type="PROSITE" id="PS00109">
    <property type="entry name" value="PROTEIN_KINASE_TYR"/>
    <property type="match status" value="1"/>
</dbReference>
<name>A0ABU8L9S8_9MICO</name>
<comment type="caution">
    <text evidence="2">The sequence shown here is derived from an EMBL/GenBank/DDBJ whole genome shotgun (WGS) entry which is preliminary data.</text>
</comment>
<accession>A0ABU8L9S8</accession>
<dbReference type="InterPro" id="IPR011009">
    <property type="entry name" value="Kinase-like_dom_sf"/>
</dbReference>
<evidence type="ECO:0000259" key="1">
    <source>
        <dbReference type="Pfam" id="PF01636"/>
    </source>
</evidence>
<dbReference type="RefSeq" id="WP_337331161.1">
    <property type="nucleotide sequence ID" value="NZ_JBBDGM010000003.1"/>
</dbReference>
<organism evidence="2 3">
    <name type="scientific">Microbacterium bandirmense</name>
    <dbReference type="NCBI Taxonomy" id="3122050"/>
    <lineage>
        <taxon>Bacteria</taxon>
        <taxon>Bacillati</taxon>
        <taxon>Actinomycetota</taxon>
        <taxon>Actinomycetes</taxon>
        <taxon>Micrococcales</taxon>
        <taxon>Microbacteriaceae</taxon>
        <taxon>Microbacterium</taxon>
    </lineage>
</organism>
<gene>
    <name evidence="2" type="ORF">WDU99_04045</name>
</gene>
<sequence length="192" mass="20505">MTSGADRLRPPWSSLPSALRSRVVGAIGGRFVTDTPAHGGFSAGYAGTVHTTSGRAFVKAMPAAAHADSLALYRREAAVLIHGDLRADNILLADDRARFIDWPYAVRGAAWFDLPSLLPSVEAGGGPSCEVAWTVFEEFGAPQPDEHLPLIAGIASYFWFAQAQPEPLGVPGLRAFQRAQAVPALRWLSSLL</sequence>
<dbReference type="Pfam" id="PF01636">
    <property type="entry name" value="APH"/>
    <property type="match status" value="1"/>
</dbReference>
<proteinExistence type="predicted"/>
<dbReference type="InterPro" id="IPR008266">
    <property type="entry name" value="Tyr_kinase_AS"/>
</dbReference>
<dbReference type="SUPFAM" id="SSF56112">
    <property type="entry name" value="Protein kinase-like (PK-like)"/>
    <property type="match status" value="1"/>
</dbReference>